<proteinExistence type="predicted"/>
<keyword evidence="3" id="KW-1185">Reference proteome</keyword>
<feature type="compositionally biased region" description="Polar residues" evidence="1">
    <location>
        <begin position="512"/>
        <end position="526"/>
    </location>
</feature>
<dbReference type="EMBL" id="CM026424">
    <property type="protein sequence ID" value="KAG0580392.1"/>
    <property type="molecule type" value="Genomic_DNA"/>
</dbReference>
<evidence type="ECO:0000313" key="2">
    <source>
        <dbReference type="EMBL" id="KAG0580392.1"/>
    </source>
</evidence>
<feature type="compositionally biased region" description="Basic and acidic residues" evidence="1">
    <location>
        <begin position="542"/>
        <end position="553"/>
    </location>
</feature>
<feature type="compositionally biased region" description="Low complexity" evidence="1">
    <location>
        <begin position="98"/>
        <end position="108"/>
    </location>
</feature>
<feature type="region of interest" description="Disordered" evidence="1">
    <location>
        <begin position="86"/>
        <end position="132"/>
    </location>
</feature>
<name>A0A8T0IAE5_CERPU</name>
<dbReference type="Proteomes" id="UP000822688">
    <property type="component" value="Chromosome 4"/>
</dbReference>
<evidence type="ECO:0000256" key="1">
    <source>
        <dbReference type="SAM" id="MobiDB-lite"/>
    </source>
</evidence>
<accession>A0A8T0IAE5</accession>
<organism evidence="2 3">
    <name type="scientific">Ceratodon purpureus</name>
    <name type="common">Fire moss</name>
    <name type="synonym">Dicranum purpureum</name>
    <dbReference type="NCBI Taxonomy" id="3225"/>
    <lineage>
        <taxon>Eukaryota</taxon>
        <taxon>Viridiplantae</taxon>
        <taxon>Streptophyta</taxon>
        <taxon>Embryophyta</taxon>
        <taxon>Bryophyta</taxon>
        <taxon>Bryophytina</taxon>
        <taxon>Bryopsida</taxon>
        <taxon>Dicranidae</taxon>
        <taxon>Pseudoditrichales</taxon>
        <taxon>Ditrichaceae</taxon>
        <taxon>Ceratodon</taxon>
    </lineage>
</organism>
<feature type="compositionally biased region" description="Basic residues" evidence="1">
    <location>
        <begin position="166"/>
        <end position="177"/>
    </location>
</feature>
<feature type="compositionally biased region" description="Low complexity" evidence="1">
    <location>
        <begin position="239"/>
        <end position="251"/>
    </location>
</feature>
<evidence type="ECO:0000313" key="3">
    <source>
        <dbReference type="Proteomes" id="UP000822688"/>
    </source>
</evidence>
<feature type="region of interest" description="Disordered" evidence="1">
    <location>
        <begin position="147"/>
        <end position="266"/>
    </location>
</feature>
<feature type="compositionally biased region" description="Polar residues" evidence="1">
    <location>
        <begin position="147"/>
        <end position="156"/>
    </location>
</feature>
<gene>
    <name evidence="2" type="ORF">KC19_4G169900</name>
</gene>
<dbReference type="AlphaFoldDB" id="A0A8T0IAE5"/>
<reference evidence="2" key="1">
    <citation type="submission" date="2020-06" db="EMBL/GenBank/DDBJ databases">
        <title>WGS assembly of Ceratodon purpureus strain R40.</title>
        <authorList>
            <person name="Carey S.B."/>
            <person name="Jenkins J."/>
            <person name="Shu S."/>
            <person name="Lovell J.T."/>
            <person name="Sreedasyam A."/>
            <person name="Maumus F."/>
            <person name="Tiley G.P."/>
            <person name="Fernandez-Pozo N."/>
            <person name="Barry K."/>
            <person name="Chen C."/>
            <person name="Wang M."/>
            <person name="Lipzen A."/>
            <person name="Daum C."/>
            <person name="Saski C.A."/>
            <person name="Payton A.C."/>
            <person name="Mcbreen J.C."/>
            <person name="Conrad R.E."/>
            <person name="Kollar L.M."/>
            <person name="Olsson S."/>
            <person name="Huttunen S."/>
            <person name="Landis J.B."/>
            <person name="Wickett N.J."/>
            <person name="Johnson M.G."/>
            <person name="Rensing S.A."/>
            <person name="Grimwood J."/>
            <person name="Schmutz J."/>
            <person name="Mcdaniel S.F."/>
        </authorList>
    </citation>
    <scope>NUCLEOTIDE SEQUENCE</scope>
    <source>
        <strain evidence="2">R40</strain>
    </source>
</reference>
<feature type="region of interest" description="Disordered" evidence="1">
    <location>
        <begin position="375"/>
        <end position="405"/>
    </location>
</feature>
<feature type="region of interest" description="Disordered" evidence="1">
    <location>
        <begin position="491"/>
        <end position="559"/>
    </location>
</feature>
<feature type="compositionally biased region" description="Basic and acidic residues" evidence="1">
    <location>
        <begin position="201"/>
        <end position="213"/>
    </location>
</feature>
<comment type="caution">
    <text evidence="2">The sequence shown here is derived from an EMBL/GenBank/DDBJ whole genome shotgun (WGS) entry which is preliminary data.</text>
</comment>
<sequence length="559" mass="60984">MPDLLGRSPKKSSAMDCRVSGELQGSFLKLGRKKGSTSTPERRKSLTLADGWRHWSTPAKDVHDVLSEILLANQLNKRFVNLVGSKSSHDEQFDNVNKSKATTKSSNKLVLDSTSDTENSSKKDLTTTSVNSSLSSDVLEPTVCSSVESLVSTPRTSKPIPLNRRSSSKRGSLRKPPPHLFKVIVGNEGPAAKTGSAVSHRQVDLQKSTEARKITTPSPLYKRRSGTLVQKPVRISGELRSSSNSRNSSLRCSVERKRLTDSASLRRSTEKFVEACRAMMEEEEQLKRANGQATGKGVHFTKSPPIFIRPLLFESPGKSKMKPVAKTHKNWLTNRFSKSSSAKESSILSKPKKIFKSSSRDLPTLISRLPAHKVEPSSIPLSSEPAKVLKETSSGPPSLPLPPARQADNVLKNSARGMALKASKDKKSGYTSYDLEPTVLLSSSRESLAEVDSNSLKVKDRKRCSVGCPPKDTSAPALNARRNDSFATSMDVNLPNYMKPRAGSGPGKENNSKSINITAKHSSGTSLLHRAKDWVSLHKTKDKGSKRLPESSERVAVAT</sequence>
<protein>
    <submittedName>
        <fullName evidence="2">Uncharacterized protein</fullName>
    </submittedName>
</protein>